<feature type="active site" description="Schiff-base intermediate with acetaldehyde" evidence="6">
    <location>
        <position position="155"/>
    </location>
</feature>
<dbReference type="RefSeq" id="WP_160628701.1">
    <property type="nucleotide sequence ID" value="NZ_CP047593.1"/>
</dbReference>
<dbReference type="CDD" id="cd00959">
    <property type="entry name" value="DeoC"/>
    <property type="match status" value="1"/>
</dbReference>
<dbReference type="InterPro" id="IPR013785">
    <property type="entry name" value="Aldolase_TIM"/>
</dbReference>
<dbReference type="GO" id="GO:0006018">
    <property type="term" value="P:2-deoxyribose 1-phosphate catabolic process"/>
    <property type="evidence" value="ECO:0007669"/>
    <property type="project" value="UniProtKB-UniRule"/>
</dbReference>
<feature type="active site" description="Proton donor/acceptor" evidence="6">
    <location>
        <position position="184"/>
    </location>
</feature>
<evidence type="ECO:0000256" key="4">
    <source>
        <dbReference type="ARBA" id="ARBA00023270"/>
    </source>
</evidence>
<feature type="active site" description="Proton donor/acceptor" evidence="6">
    <location>
        <position position="91"/>
    </location>
</feature>
<evidence type="ECO:0000256" key="5">
    <source>
        <dbReference type="ARBA" id="ARBA00048791"/>
    </source>
</evidence>
<dbReference type="Proteomes" id="UP000464954">
    <property type="component" value="Chromosome"/>
</dbReference>
<dbReference type="GO" id="GO:0016052">
    <property type="term" value="P:carbohydrate catabolic process"/>
    <property type="evidence" value="ECO:0007669"/>
    <property type="project" value="TreeGrafter"/>
</dbReference>
<dbReference type="InterPro" id="IPR002915">
    <property type="entry name" value="DeoC/FbaB/LacD_aldolase"/>
</dbReference>
<comment type="subcellular location">
    <subcellularLocation>
        <location evidence="6">Cytoplasm</location>
    </subcellularLocation>
</comment>
<gene>
    <name evidence="6 7" type="primary">deoC</name>
    <name evidence="7" type="ORF">GT409_08640</name>
</gene>
<keyword evidence="2 6" id="KW-0963">Cytoplasm</keyword>
<dbReference type="EMBL" id="CP047593">
    <property type="protein sequence ID" value="QHI69519.1"/>
    <property type="molecule type" value="Genomic_DNA"/>
</dbReference>
<protein>
    <recommendedName>
        <fullName evidence="6">Deoxyribose-phosphate aldolase</fullName>
        <shortName evidence="6">DERA</shortName>
        <ecNumber evidence="6">4.1.2.4</ecNumber>
    </recommendedName>
    <alternativeName>
        <fullName evidence="6">2-deoxy-D-ribose 5-phosphate aldolase</fullName>
    </alternativeName>
    <alternativeName>
        <fullName evidence="6">Phosphodeoxyriboaldolase</fullName>
        <shortName evidence="6">Deoxyriboaldolase</shortName>
    </alternativeName>
</protein>
<organism evidence="7 8">
    <name type="scientific">Tichowtungia aerotolerans</name>
    <dbReference type="NCBI Taxonomy" id="2697043"/>
    <lineage>
        <taxon>Bacteria</taxon>
        <taxon>Pseudomonadati</taxon>
        <taxon>Kiritimatiellota</taxon>
        <taxon>Tichowtungiia</taxon>
        <taxon>Tichowtungiales</taxon>
        <taxon>Tichowtungiaceae</taxon>
        <taxon>Tichowtungia</taxon>
    </lineage>
</organism>
<dbReference type="Gene3D" id="3.20.20.70">
    <property type="entry name" value="Aldolase class I"/>
    <property type="match status" value="1"/>
</dbReference>
<dbReference type="UniPathway" id="UPA00002">
    <property type="reaction ID" value="UER00468"/>
</dbReference>
<evidence type="ECO:0000256" key="2">
    <source>
        <dbReference type="ARBA" id="ARBA00022490"/>
    </source>
</evidence>
<sequence>MSRPICRTFDAAVLVPEMSREEAGNAIKTCVAIHAYSACVRPCDIELAQQICAGSNTKVCVVLGFPHGVQLSASKVDEAKRYVEMGVHEIDMVANYGWVRSGMWDEVRADIAAVSAVTKSAGTPLKVIFETSCLNADKIRKLTEVCIEAGADFVKTSTGFNGAGAQEEDVKLMLEIADGRIKVKASGGIRDAERAQMFIDMGVHRLGVNWSSSAAICAGGQAEGSGY</sequence>
<dbReference type="GO" id="GO:0004139">
    <property type="term" value="F:deoxyribose-phosphate aldolase activity"/>
    <property type="evidence" value="ECO:0007669"/>
    <property type="project" value="UniProtKB-UniRule"/>
</dbReference>
<dbReference type="AlphaFoldDB" id="A0A6P1M3U5"/>
<comment type="catalytic activity">
    <reaction evidence="5 6">
        <text>2-deoxy-D-ribose 5-phosphate = D-glyceraldehyde 3-phosphate + acetaldehyde</text>
        <dbReference type="Rhea" id="RHEA:12821"/>
        <dbReference type="ChEBI" id="CHEBI:15343"/>
        <dbReference type="ChEBI" id="CHEBI:59776"/>
        <dbReference type="ChEBI" id="CHEBI:62877"/>
        <dbReference type="EC" id="4.1.2.4"/>
    </reaction>
</comment>
<keyword evidence="3 6" id="KW-0456">Lyase</keyword>
<dbReference type="Pfam" id="PF01791">
    <property type="entry name" value="DeoC"/>
    <property type="match status" value="1"/>
</dbReference>
<dbReference type="NCBIfam" id="TIGR00126">
    <property type="entry name" value="deoC"/>
    <property type="match status" value="1"/>
</dbReference>
<dbReference type="PANTHER" id="PTHR10889:SF1">
    <property type="entry name" value="DEOXYRIBOSE-PHOSPHATE ALDOLASE"/>
    <property type="match status" value="1"/>
</dbReference>
<dbReference type="GO" id="GO:0009264">
    <property type="term" value="P:deoxyribonucleotide catabolic process"/>
    <property type="evidence" value="ECO:0007669"/>
    <property type="project" value="UniProtKB-UniRule"/>
</dbReference>
<evidence type="ECO:0000256" key="6">
    <source>
        <dbReference type="HAMAP-Rule" id="MF_00114"/>
    </source>
</evidence>
<comment type="function">
    <text evidence="6">Catalyzes a reversible aldol reaction between acetaldehyde and D-glyceraldehyde 3-phosphate to generate 2-deoxy-D-ribose 5-phosphate.</text>
</comment>
<name>A0A6P1M3U5_9BACT</name>
<dbReference type="GO" id="GO:0005737">
    <property type="term" value="C:cytoplasm"/>
    <property type="evidence" value="ECO:0007669"/>
    <property type="project" value="UniProtKB-SubCell"/>
</dbReference>
<dbReference type="SMART" id="SM01133">
    <property type="entry name" value="DeoC"/>
    <property type="match status" value="1"/>
</dbReference>
<evidence type="ECO:0000256" key="1">
    <source>
        <dbReference type="ARBA" id="ARBA00010936"/>
    </source>
</evidence>
<dbReference type="KEGG" id="taer:GT409_08640"/>
<comment type="similarity">
    <text evidence="1 6">Belongs to the DeoC/FbaB aldolase family. DeoC type 1 subfamily.</text>
</comment>
<proteinExistence type="inferred from homology"/>
<accession>A0A6P1M3U5</accession>
<evidence type="ECO:0000313" key="8">
    <source>
        <dbReference type="Proteomes" id="UP000464954"/>
    </source>
</evidence>
<dbReference type="EC" id="4.1.2.4" evidence="6"/>
<comment type="pathway">
    <text evidence="6">Carbohydrate degradation; 2-deoxy-D-ribose 1-phosphate degradation; D-glyceraldehyde 3-phosphate and acetaldehyde from 2-deoxy-alpha-D-ribose 1-phosphate: step 2/2.</text>
</comment>
<keyword evidence="4 6" id="KW-0704">Schiff base</keyword>
<keyword evidence="8" id="KW-1185">Reference proteome</keyword>
<dbReference type="PIRSF" id="PIRSF001357">
    <property type="entry name" value="DeoC"/>
    <property type="match status" value="1"/>
</dbReference>
<dbReference type="SUPFAM" id="SSF51569">
    <property type="entry name" value="Aldolase"/>
    <property type="match status" value="1"/>
</dbReference>
<evidence type="ECO:0000256" key="3">
    <source>
        <dbReference type="ARBA" id="ARBA00023239"/>
    </source>
</evidence>
<reference evidence="7 8" key="1">
    <citation type="submission" date="2020-01" db="EMBL/GenBank/DDBJ databases">
        <title>Ponticoccus aerotolerans gen. nov., sp. nov., an anaerobic bacterium and proposal of Ponticoccusceae fam. nov., Ponticoccusles ord. nov. and Ponticoccuse classis nov. in the phylum Kiritimatiellaeota.</title>
        <authorList>
            <person name="Zhou L.Y."/>
            <person name="Du Z.J."/>
        </authorList>
    </citation>
    <scope>NUCLEOTIDE SEQUENCE [LARGE SCALE GENOMIC DNA]</scope>
    <source>
        <strain evidence="7 8">S-5007</strain>
    </source>
</reference>
<evidence type="ECO:0000313" key="7">
    <source>
        <dbReference type="EMBL" id="QHI69519.1"/>
    </source>
</evidence>
<dbReference type="HAMAP" id="MF_00114">
    <property type="entry name" value="DeoC_type1"/>
    <property type="match status" value="1"/>
</dbReference>
<dbReference type="InterPro" id="IPR028581">
    <property type="entry name" value="DeoC_typeI"/>
</dbReference>
<dbReference type="InterPro" id="IPR011343">
    <property type="entry name" value="DeoC"/>
</dbReference>
<dbReference type="PANTHER" id="PTHR10889">
    <property type="entry name" value="DEOXYRIBOSE-PHOSPHATE ALDOLASE"/>
    <property type="match status" value="1"/>
</dbReference>